<sequence>MTQERVNGNSSYAFVHEDPSKPRKYQLNFNLDTDYVKEPSSPPTHQITQQLPPLNHHHHQSYQPIQQHNQHNHVTQQHQHHHHNHHHPPPHQQPPPPPQQQQNLSQTHHHQQKHHMTSNRSTTSSPPSSTMPQNYQSNVYSKEIVIPERSQHDLQSASAVPPPYNAHNHPLFNRNISNHPVMHSQSNVDSRFARGDSIDSLHNLAQEQRQLNSKSPRSQSQPHKLKVQQPQPLTDLLNPPRSVSRPITPPQLHVSPHQPFLARENRETSPHLAPPPHHQSGSNSSVSTRSSSPAPSTPVANTSAVSNSNHNLPYSPHHSPNNNMLVASLIDKPSVEQNTSQVKKRGRSQKPRPIVPAGPLPSQQSSISSQILPLSSVANDSPVFVQYVVPVNGGNNVADVASQLSAPRSSHVTRKQKDNLPVQHVTPITEGRNCNDNIISNAKLSESHQSSPAFAGNLDNSLSSSFPTISTTSAVPSRKREHSAPSSPRDFSDAKRCKKEENVDKGVDVVMEDVSVTKDDYTGHASDGKSKAHMETVMILQSLKDSKNSNNPPAQVVAPDVVKVKEESVEQTSSESLKVDQVEHFVATRVRELSLDEDDQFRPLESIKKEEGVAVKPVDPVKPSLIADKSNKRGLIGGGTDNKKIDQVKRAMPVAVNDSNVGNDSDNDLAMDDGSDEEEYTKCNQSVNNLVVEDVDTQWNSDDMETEEEVEEEVVNFENTGVKDEETKPAAFVSSTCPLPSLPPSTTSHQGLVKRKNEDSRDTPSPTPAVTSTTTAAANNKHSRPASPINTNCGTVPSLVSRKGSVSSNGSNKDREALSDALEMPPAVSSPSAVTQNNNINGSGRPQRPYPPRRRSTMRDDEKLELDAIEWEKNIEIPHHIWEETLRVFEIVKHSKEMKNRQPHRKRNHILASILFILCRQNGLPRTFVEICNAASIRKQEIGSYYRLMLKVFENNGLGGGSNGTVDSAEYLKRWCQNLKLPPHILDAAIHVYKQASELNITTGKCPVSVGAASIWLSISSWNEMRSKWNTNDDHEQIKCEHKDVAQAAGVVNATLVGCFKNLSKYKEKLLPAEFLQEAKTRPPHHKKGDSPEGNANNNNTVENDCRDEKKASSLSPPHSLENLKFYEDEETSDNEKMKVEPIKIEPTTPSMSALPSKIDPATSPVSKSCPKVGSMSPSRIRRSGNNYSKSVKVESTSLPLGAVKSQKSPNSTESLVREPQEDADDELEEGELREDCDDAMIE</sequence>
<organism evidence="1 2">
    <name type="scientific">Acaulospora colombiana</name>
    <dbReference type="NCBI Taxonomy" id="27376"/>
    <lineage>
        <taxon>Eukaryota</taxon>
        <taxon>Fungi</taxon>
        <taxon>Fungi incertae sedis</taxon>
        <taxon>Mucoromycota</taxon>
        <taxon>Glomeromycotina</taxon>
        <taxon>Glomeromycetes</taxon>
        <taxon>Diversisporales</taxon>
        <taxon>Acaulosporaceae</taxon>
        <taxon>Acaulospora</taxon>
    </lineage>
</organism>
<keyword evidence="2" id="KW-1185">Reference proteome</keyword>
<proteinExistence type="predicted"/>
<accession>A0ACA9JX81</accession>
<evidence type="ECO:0000313" key="2">
    <source>
        <dbReference type="Proteomes" id="UP000789525"/>
    </source>
</evidence>
<comment type="caution">
    <text evidence="1">The sequence shown here is derived from an EMBL/GenBank/DDBJ whole genome shotgun (WGS) entry which is preliminary data.</text>
</comment>
<name>A0ACA9JX81_9GLOM</name>
<dbReference type="Proteomes" id="UP000789525">
    <property type="component" value="Unassembled WGS sequence"/>
</dbReference>
<reference evidence="1" key="1">
    <citation type="submission" date="2021-06" db="EMBL/GenBank/DDBJ databases">
        <authorList>
            <person name="Kallberg Y."/>
            <person name="Tangrot J."/>
            <person name="Rosling A."/>
        </authorList>
    </citation>
    <scope>NUCLEOTIDE SEQUENCE</scope>
    <source>
        <strain evidence="1">CL356</strain>
    </source>
</reference>
<protein>
    <submittedName>
        <fullName evidence="1">12552_t:CDS:1</fullName>
    </submittedName>
</protein>
<gene>
    <name evidence="1" type="ORF">ACOLOM_LOCUS215</name>
</gene>
<evidence type="ECO:0000313" key="1">
    <source>
        <dbReference type="EMBL" id="CAG8440852.1"/>
    </source>
</evidence>
<dbReference type="EMBL" id="CAJVPT010000221">
    <property type="protein sequence ID" value="CAG8440852.1"/>
    <property type="molecule type" value="Genomic_DNA"/>
</dbReference>